<dbReference type="Proteomes" id="UP000177811">
    <property type="component" value="Unassembled WGS sequence"/>
</dbReference>
<evidence type="ECO:0000313" key="2">
    <source>
        <dbReference type="EMBL" id="OHA02003.1"/>
    </source>
</evidence>
<feature type="transmembrane region" description="Helical" evidence="1">
    <location>
        <begin position="153"/>
        <end position="176"/>
    </location>
</feature>
<dbReference type="InterPro" id="IPR008910">
    <property type="entry name" value="MSC_TM_helix"/>
</dbReference>
<feature type="transmembrane region" description="Helical" evidence="1">
    <location>
        <begin position="84"/>
        <end position="105"/>
    </location>
</feature>
<protein>
    <recommendedName>
        <fullName evidence="4">Small-conductance mechanosensitive ion channel</fullName>
    </recommendedName>
</protein>
<organism evidence="2 3">
    <name type="scientific">Candidatus Sungbacteria bacterium RIFCSPHIGHO2_02_FULL_51_29</name>
    <dbReference type="NCBI Taxonomy" id="1802273"/>
    <lineage>
        <taxon>Bacteria</taxon>
        <taxon>Candidatus Sungiibacteriota</taxon>
    </lineage>
</organism>
<gene>
    <name evidence="2" type="ORF">A3C16_03020</name>
</gene>
<keyword evidence="1" id="KW-0812">Transmembrane</keyword>
<name>A0A1G2KRM3_9BACT</name>
<dbReference type="Pfam" id="PF05552">
    <property type="entry name" value="MS_channel_1st_1"/>
    <property type="match status" value="1"/>
</dbReference>
<feature type="transmembrane region" description="Helical" evidence="1">
    <location>
        <begin position="20"/>
        <end position="43"/>
    </location>
</feature>
<feature type="transmembrane region" description="Helical" evidence="1">
    <location>
        <begin position="182"/>
        <end position="207"/>
    </location>
</feature>
<evidence type="ECO:0000256" key="1">
    <source>
        <dbReference type="SAM" id="Phobius"/>
    </source>
</evidence>
<dbReference type="EMBL" id="MHQL01000049">
    <property type="protein sequence ID" value="OHA02003.1"/>
    <property type="molecule type" value="Genomic_DNA"/>
</dbReference>
<evidence type="ECO:0008006" key="4">
    <source>
        <dbReference type="Google" id="ProtNLM"/>
    </source>
</evidence>
<feature type="transmembrane region" description="Helical" evidence="1">
    <location>
        <begin position="117"/>
        <end position="141"/>
    </location>
</feature>
<reference evidence="2 3" key="1">
    <citation type="journal article" date="2016" name="Nat. Commun.">
        <title>Thousands of microbial genomes shed light on interconnected biogeochemical processes in an aquifer system.</title>
        <authorList>
            <person name="Anantharaman K."/>
            <person name="Brown C.T."/>
            <person name="Hug L.A."/>
            <person name="Sharon I."/>
            <person name="Castelle C.J."/>
            <person name="Probst A.J."/>
            <person name="Thomas B.C."/>
            <person name="Singh A."/>
            <person name="Wilkins M.J."/>
            <person name="Karaoz U."/>
            <person name="Brodie E.L."/>
            <person name="Williams K.H."/>
            <person name="Hubbard S.S."/>
            <person name="Banfield J.F."/>
        </authorList>
    </citation>
    <scope>NUCLEOTIDE SEQUENCE [LARGE SCALE GENOMIC DNA]</scope>
</reference>
<keyword evidence="1" id="KW-1133">Transmembrane helix</keyword>
<dbReference type="Gene3D" id="1.10.287.1260">
    <property type="match status" value="1"/>
</dbReference>
<sequence>MDQLSELLSVSRTSFDLVWTNVVVLLPAFVTAVVVFVLGAFVATQLGKLVAQIIRVTKIDDLLAKLEFEKALERGGIKLNAGGFIGGLVKWFVIIWFLLISVSILRLDAVSDFLSQVLMFLPHVVVAAAILVIAALVANLLENTIRSGAGIAGLRGALAGVVVRWAVWIFAIVAALEQLGVAVLLLQTVITGLVAALALAFGLAFGLGGKEWAARILDETKRDMM</sequence>
<comment type="caution">
    <text evidence="2">The sequence shown here is derived from an EMBL/GenBank/DDBJ whole genome shotgun (WGS) entry which is preliminary data.</text>
</comment>
<accession>A0A1G2KRM3</accession>
<proteinExistence type="predicted"/>
<dbReference type="AlphaFoldDB" id="A0A1G2KRM3"/>
<evidence type="ECO:0000313" key="3">
    <source>
        <dbReference type="Proteomes" id="UP000177811"/>
    </source>
</evidence>
<keyword evidence="1" id="KW-0472">Membrane</keyword>